<reference evidence="3" key="1">
    <citation type="submission" date="2019-08" db="EMBL/GenBank/DDBJ databases">
        <authorList>
            <person name="Kucharzyk K."/>
            <person name="Murdoch R.W."/>
            <person name="Higgins S."/>
            <person name="Loffler F."/>
        </authorList>
    </citation>
    <scope>NUCLEOTIDE SEQUENCE</scope>
</reference>
<dbReference type="EMBL" id="VSSQ01038237">
    <property type="protein sequence ID" value="MPM91124.1"/>
    <property type="molecule type" value="Genomic_DNA"/>
</dbReference>
<dbReference type="Pfam" id="PF04073">
    <property type="entry name" value="tRNA_edit"/>
    <property type="match status" value="1"/>
</dbReference>
<dbReference type="InterPro" id="IPR007214">
    <property type="entry name" value="YbaK/aa-tRNA-synth-assoc-dom"/>
</dbReference>
<evidence type="ECO:0000256" key="1">
    <source>
        <dbReference type="ARBA" id="ARBA00010201"/>
    </source>
</evidence>
<evidence type="ECO:0000259" key="2">
    <source>
        <dbReference type="Pfam" id="PF04073"/>
    </source>
</evidence>
<proteinExistence type="inferred from homology"/>
<gene>
    <name evidence="3" type="primary">proX_14</name>
    <name evidence="3" type="ORF">SDC9_138250</name>
</gene>
<accession>A0A645DNT1</accession>
<evidence type="ECO:0000313" key="3">
    <source>
        <dbReference type="EMBL" id="MPM91124.1"/>
    </source>
</evidence>
<organism evidence="3">
    <name type="scientific">bioreactor metagenome</name>
    <dbReference type="NCBI Taxonomy" id="1076179"/>
    <lineage>
        <taxon>unclassified sequences</taxon>
        <taxon>metagenomes</taxon>
        <taxon>ecological metagenomes</taxon>
    </lineage>
</organism>
<dbReference type="FunFam" id="3.90.960.10:FF:000005">
    <property type="entry name" value="Putative prolyl-tRNA synthetase"/>
    <property type="match status" value="1"/>
</dbReference>
<comment type="similarity">
    <text evidence="1">Belongs to the PRORSD1 family.</text>
</comment>
<feature type="domain" description="YbaK/aminoacyl-tRNA synthetase-associated" evidence="2">
    <location>
        <begin position="41"/>
        <end position="167"/>
    </location>
</feature>
<dbReference type="GO" id="GO:0002161">
    <property type="term" value="F:aminoacyl-tRNA deacylase activity"/>
    <property type="evidence" value="ECO:0007669"/>
    <property type="project" value="InterPro"/>
</dbReference>
<dbReference type="SUPFAM" id="SSF55826">
    <property type="entry name" value="YbaK/ProRS associated domain"/>
    <property type="match status" value="1"/>
</dbReference>
<protein>
    <submittedName>
        <fullName evidence="3">Prolyl-tRNA editing protein ProX</fullName>
    </submittedName>
</protein>
<dbReference type="PANTHER" id="PTHR31423:SF3">
    <property type="entry name" value="PROLYL-TRNA SYNTHETASE ASSOCIATED DOMAIN-CONTAINING PROTEIN 1-RELATED"/>
    <property type="match status" value="1"/>
</dbReference>
<dbReference type="AlphaFoldDB" id="A0A645DNT1"/>
<comment type="caution">
    <text evidence="3">The sequence shown here is derived from an EMBL/GenBank/DDBJ whole genome shotgun (WGS) entry which is preliminary data.</text>
</comment>
<dbReference type="InterPro" id="IPR036754">
    <property type="entry name" value="YbaK/aa-tRNA-synt-asso_dom_sf"/>
</dbReference>
<dbReference type="InterPro" id="IPR040285">
    <property type="entry name" value="ProX/PRXD1"/>
</dbReference>
<sequence>MIKLISSYKLNDYIESEVIQIKKNIYKKLDELDIKYQILEHKEVFTAEEFYDVTKDMPGYHCKNLFLKNSNKSKNYLLVAKHDKAVNLKNVKSQIGSTRLSFDTPEKLYELLKVTPGSVNPFSIINDIDSQVELLIDSELLDGNNLNFHPAINTETFNISGEDFNKFLEDISNDVTKVNI</sequence>
<dbReference type="PANTHER" id="PTHR31423">
    <property type="entry name" value="YBAK DOMAIN-CONTAINING PROTEIN"/>
    <property type="match status" value="1"/>
</dbReference>
<dbReference type="CDD" id="cd04335">
    <property type="entry name" value="PrdX_deacylase"/>
    <property type="match status" value="1"/>
</dbReference>
<name>A0A645DNT1_9ZZZZ</name>
<dbReference type="Gene3D" id="3.90.960.10">
    <property type="entry name" value="YbaK/aminoacyl-tRNA synthetase-associated domain"/>
    <property type="match status" value="1"/>
</dbReference>